<evidence type="ECO:0000259" key="3">
    <source>
        <dbReference type="Pfam" id="PF08541"/>
    </source>
</evidence>
<protein>
    <recommendedName>
        <fullName evidence="3">Beta-ketoacyl-[acyl-carrier-protein] synthase III C-terminal domain-containing protein</fullName>
    </recommendedName>
</protein>
<dbReference type="RefSeq" id="WP_222981812.1">
    <property type="nucleotide sequence ID" value="NZ_JAINVZ010000032.1"/>
</dbReference>
<dbReference type="InterPro" id="IPR016039">
    <property type="entry name" value="Thiolase-like"/>
</dbReference>
<evidence type="ECO:0000313" key="4">
    <source>
        <dbReference type="EMBL" id="MBY8888951.1"/>
    </source>
</evidence>
<reference evidence="4 5" key="1">
    <citation type="submission" date="2021-08" db="EMBL/GenBank/DDBJ databases">
        <title>Streptomyces sp. PTM05 isolated from lichen.</title>
        <authorList>
            <person name="Somphong A."/>
            <person name="Phongsopitanun W."/>
            <person name="Tanasupawat S."/>
        </authorList>
    </citation>
    <scope>NUCLEOTIDE SEQUENCE [LARGE SCALE GENOMIC DNA]</scope>
    <source>
        <strain evidence="4 5">Ptm05</strain>
    </source>
</reference>
<accession>A0ABS7R0G6</accession>
<evidence type="ECO:0000256" key="1">
    <source>
        <dbReference type="ARBA" id="ARBA00022679"/>
    </source>
</evidence>
<keyword evidence="1" id="KW-0808">Transferase</keyword>
<sequence length="152" mass="16632">MGEAAAAVMVSRENYRYLTSVTCKDLDFHEGIRLSSGRSRSFAKRYLEMLVEAVEAAMNQVGLTARDVDWAMPHLANAMLWDRFCRASGVPNDRVVLDLLASEGHTYGTDALKPLRTADDSGCLKEGDRCVVIAIGQGYYIQVDVVEVVAGA</sequence>
<dbReference type="EMBL" id="JAINVZ010000032">
    <property type="protein sequence ID" value="MBY8888951.1"/>
    <property type="molecule type" value="Genomic_DNA"/>
</dbReference>
<feature type="domain" description="Beta-ketoacyl-[acyl-carrier-protein] synthase III C-terminal" evidence="3">
    <location>
        <begin position="59"/>
        <end position="143"/>
    </location>
</feature>
<dbReference type="PANTHER" id="PTHR34069:SF2">
    <property type="entry name" value="BETA-KETOACYL-[ACYL-CARRIER-PROTEIN] SYNTHASE III"/>
    <property type="match status" value="1"/>
</dbReference>
<gene>
    <name evidence="4" type="ORF">K7472_29495</name>
</gene>
<proteinExistence type="predicted"/>
<dbReference type="PANTHER" id="PTHR34069">
    <property type="entry name" value="3-OXOACYL-[ACYL-CARRIER-PROTEIN] SYNTHASE 3"/>
    <property type="match status" value="1"/>
</dbReference>
<evidence type="ECO:0000313" key="5">
    <source>
        <dbReference type="Proteomes" id="UP001198565"/>
    </source>
</evidence>
<dbReference type="SUPFAM" id="SSF53901">
    <property type="entry name" value="Thiolase-like"/>
    <property type="match status" value="1"/>
</dbReference>
<organism evidence="4 5">
    <name type="scientific">Streptantibioticus parmotrematis</name>
    <dbReference type="NCBI Taxonomy" id="2873249"/>
    <lineage>
        <taxon>Bacteria</taxon>
        <taxon>Bacillati</taxon>
        <taxon>Actinomycetota</taxon>
        <taxon>Actinomycetes</taxon>
        <taxon>Kitasatosporales</taxon>
        <taxon>Streptomycetaceae</taxon>
        <taxon>Streptantibioticus</taxon>
    </lineage>
</organism>
<dbReference type="Gene3D" id="3.40.47.10">
    <property type="match status" value="1"/>
</dbReference>
<evidence type="ECO:0000256" key="2">
    <source>
        <dbReference type="ARBA" id="ARBA00023315"/>
    </source>
</evidence>
<name>A0ABS7R0G6_9ACTN</name>
<dbReference type="Proteomes" id="UP001198565">
    <property type="component" value="Unassembled WGS sequence"/>
</dbReference>
<keyword evidence="5" id="KW-1185">Reference proteome</keyword>
<dbReference type="Pfam" id="PF08541">
    <property type="entry name" value="ACP_syn_III_C"/>
    <property type="match status" value="1"/>
</dbReference>
<keyword evidence="2" id="KW-0012">Acyltransferase</keyword>
<dbReference type="InterPro" id="IPR013747">
    <property type="entry name" value="ACP_syn_III_C"/>
</dbReference>
<comment type="caution">
    <text evidence="4">The sequence shown here is derived from an EMBL/GenBank/DDBJ whole genome shotgun (WGS) entry which is preliminary data.</text>
</comment>